<feature type="compositionally biased region" description="Basic and acidic residues" evidence="4">
    <location>
        <begin position="724"/>
        <end position="735"/>
    </location>
</feature>
<dbReference type="InterPro" id="IPR050613">
    <property type="entry name" value="Sec_Metabolite_Reg"/>
</dbReference>
<dbReference type="PROSITE" id="PS00463">
    <property type="entry name" value="ZN2_CY6_FUNGAL_1"/>
    <property type="match status" value="1"/>
</dbReference>
<dbReference type="InterPro" id="IPR036864">
    <property type="entry name" value="Zn2-C6_fun-type_DNA-bd_sf"/>
</dbReference>
<dbReference type="SUPFAM" id="SSF57701">
    <property type="entry name" value="Zn2/Cys6 DNA-binding domain"/>
    <property type="match status" value="1"/>
</dbReference>
<keyword evidence="2" id="KW-0479">Metal-binding</keyword>
<dbReference type="OrthoDB" id="3364175at2759"/>
<evidence type="ECO:0000313" key="6">
    <source>
        <dbReference type="EMBL" id="PWN38169.1"/>
    </source>
</evidence>
<feature type="region of interest" description="Disordered" evidence="4">
    <location>
        <begin position="1025"/>
        <end position="1045"/>
    </location>
</feature>
<dbReference type="Pfam" id="PF04082">
    <property type="entry name" value="Fungal_trans"/>
    <property type="match status" value="1"/>
</dbReference>
<dbReference type="SMART" id="SM00906">
    <property type="entry name" value="Fungal_trans"/>
    <property type="match status" value="1"/>
</dbReference>
<feature type="compositionally biased region" description="Basic and acidic residues" evidence="4">
    <location>
        <begin position="784"/>
        <end position="804"/>
    </location>
</feature>
<dbReference type="GO" id="GO:0006351">
    <property type="term" value="P:DNA-templated transcription"/>
    <property type="evidence" value="ECO:0007669"/>
    <property type="project" value="InterPro"/>
</dbReference>
<feature type="compositionally biased region" description="Polar residues" evidence="4">
    <location>
        <begin position="1"/>
        <end position="13"/>
    </location>
</feature>
<feature type="compositionally biased region" description="Low complexity" evidence="4">
    <location>
        <begin position="828"/>
        <end position="855"/>
    </location>
</feature>
<proteinExistence type="predicted"/>
<dbReference type="GO" id="GO:0003677">
    <property type="term" value="F:DNA binding"/>
    <property type="evidence" value="ECO:0007669"/>
    <property type="project" value="InterPro"/>
</dbReference>
<keyword evidence="7" id="KW-1185">Reference proteome</keyword>
<feature type="region of interest" description="Disordered" evidence="4">
    <location>
        <begin position="895"/>
        <end position="1007"/>
    </location>
</feature>
<dbReference type="CDD" id="cd00067">
    <property type="entry name" value="GAL4"/>
    <property type="match status" value="1"/>
</dbReference>
<dbReference type="Pfam" id="PF00172">
    <property type="entry name" value="Zn_clus"/>
    <property type="match status" value="1"/>
</dbReference>
<dbReference type="GO" id="GO:0008270">
    <property type="term" value="F:zinc ion binding"/>
    <property type="evidence" value="ECO:0007669"/>
    <property type="project" value="InterPro"/>
</dbReference>
<dbReference type="GO" id="GO:0000981">
    <property type="term" value="F:DNA-binding transcription factor activity, RNA polymerase II-specific"/>
    <property type="evidence" value="ECO:0007669"/>
    <property type="project" value="InterPro"/>
</dbReference>
<dbReference type="PROSITE" id="PS50048">
    <property type="entry name" value="ZN2_CY6_FUNGAL_2"/>
    <property type="match status" value="1"/>
</dbReference>
<dbReference type="STRING" id="1280837.A0A316VKM0"/>
<dbReference type="InterPro" id="IPR007219">
    <property type="entry name" value="XnlR_reg_dom"/>
</dbReference>
<organism evidence="6 7">
    <name type="scientific">Meira miltonrushii</name>
    <dbReference type="NCBI Taxonomy" id="1280837"/>
    <lineage>
        <taxon>Eukaryota</taxon>
        <taxon>Fungi</taxon>
        <taxon>Dikarya</taxon>
        <taxon>Basidiomycota</taxon>
        <taxon>Ustilaginomycotina</taxon>
        <taxon>Exobasidiomycetes</taxon>
        <taxon>Exobasidiales</taxon>
        <taxon>Brachybasidiaceae</taxon>
        <taxon>Meira</taxon>
    </lineage>
</organism>
<evidence type="ECO:0000256" key="3">
    <source>
        <dbReference type="ARBA" id="ARBA00023242"/>
    </source>
</evidence>
<reference evidence="6 7" key="1">
    <citation type="journal article" date="2018" name="Mol. Biol. Evol.">
        <title>Broad Genomic Sampling Reveals a Smut Pathogenic Ancestry of the Fungal Clade Ustilaginomycotina.</title>
        <authorList>
            <person name="Kijpornyongpan T."/>
            <person name="Mondo S.J."/>
            <person name="Barry K."/>
            <person name="Sandor L."/>
            <person name="Lee J."/>
            <person name="Lipzen A."/>
            <person name="Pangilinan J."/>
            <person name="LaButti K."/>
            <person name="Hainaut M."/>
            <person name="Henrissat B."/>
            <person name="Grigoriev I.V."/>
            <person name="Spatafora J.W."/>
            <person name="Aime M.C."/>
        </authorList>
    </citation>
    <scope>NUCLEOTIDE SEQUENCE [LARGE SCALE GENOMIC DNA]</scope>
    <source>
        <strain evidence="6 7">MCA 3882</strain>
    </source>
</reference>
<dbReference type="InterPro" id="IPR001138">
    <property type="entry name" value="Zn2Cys6_DnaBD"/>
</dbReference>
<dbReference type="PANTHER" id="PTHR31001">
    <property type="entry name" value="UNCHARACTERIZED TRANSCRIPTIONAL REGULATORY PROTEIN"/>
    <property type="match status" value="1"/>
</dbReference>
<evidence type="ECO:0000313" key="7">
    <source>
        <dbReference type="Proteomes" id="UP000245771"/>
    </source>
</evidence>
<evidence type="ECO:0000256" key="2">
    <source>
        <dbReference type="ARBA" id="ARBA00022723"/>
    </source>
</evidence>
<feature type="compositionally biased region" description="Low complexity" evidence="4">
    <location>
        <begin position="962"/>
        <end position="979"/>
    </location>
</feature>
<dbReference type="Proteomes" id="UP000245771">
    <property type="component" value="Unassembled WGS sequence"/>
</dbReference>
<feature type="region of interest" description="Disordered" evidence="4">
    <location>
        <begin position="779"/>
        <end position="858"/>
    </location>
</feature>
<dbReference type="CDD" id="cd12148">
    <property type="entry name" value="fungal_TF_MHR"/>
    <property type="match status" value="1"/>
</dbReference>
<comment type="subcellular location">
    <subcellularLocation>
        <location evidence="1">Nucleus</location>
    </subcellularLocation>
</comment>
<dbReference type="GeneID" id="37023423"/>
<dbReference type="SMART" id="SM00066">
    <property type="entry name" value="GAL4"/>
    <property type="match status" value="1"/>
</dbReference>
<feature type="compositionally biased region" description="Polar residues" evidence="4">
    <location>
        <begin position="980"/>
        <end position="1007"/>
    </location>
</feature>
<dbReference type="AlphaFoldDB" id="A0A316VKM0"/>
<feature type="compositionally biased region" description="Polar residues" evidence="4">
    <location>
        <begin position="895"/>
        <end position="937"/>
    </location>
</feature>
<dbReference type="EMBL" id="KZ819602">
    <property type="protein sequence ID" value="PWN38169.1"/>
    <property type="molecule type" value="Genomic_DNA"/>
</dbReference>
<feature type="domain" description="Zn(2)-C6 fungal-type" evidence="5">
    <location>
        <begin position="55"/>
        <end position="86"/>
    </location>
</feature>
<dbReference type="InParanoid" id="A0A316VKM0"/>
<feature type="region of interest" description="Disordered" evidence="4">
    <location>
        <begin position="1"/>
        <end position="49"/>
    </location>
</feature>
<feature type="region of interest" description="Disordered" evidence="4">
    <location>
        <begin position="714"/>
        <end position="752"/>
    </location>
</feature>
<dbReference type="RefSeq" id="XP_025358471.1">
    <property type="nucleotide sequence ID" value="XM_025501642.1"/>
</dbReference>
<keyword evidence="3" id="KW-0539">Nucleus</keyword>
<evidence type="ECO:0000259" key="5">
    <source>
        <dbReference type="PROSITE" id="PS50048"/>
    </source>
</evidence>
<dbReference type="GO" id="GO:0005634">
    <property type="term" value="C:nucleus"/>
    <property type="evidence" value="ECO:0007669"/>
    <property type="project" value="UniProtKB-SubCell"/>
</dbReference>
<protein>
    <recommendedName>
        <fullName evidence="5">Zn(2)-C6 fungal-type domain-containing protein</fullName>
    </recommendedName>
</protein>
<evidence type="ECO:0000256" key="4">
    <source>
        <dbReference type="SAM" id="MobiDB-lite"/>
    </source>
</evidence>
<evidence type="ECO:0000256" key="1">
    <source>
        <dbReference type="ARBA" id="ARBA00004123"/>
    </source>
</evidence>
<name>A0A316VKM0_9BASI</name>
<sequence length="1064" mass="117569">MDDSQTQSFASNSDGEEAGPSSGNKGGGGQKMNKSVASPSNTSKSGIKRQRVHFSCTECSRRKQKCNRETPCQHCIARKIPERCKIFQPGEDPNDLTTRVSRLEQSVNDNFERMFSMVNTLVNSSGRVGIPKGKQAQAHSNGIASWRDQINSNAAKYDSAEKEAEGSEAGDEVVIFPKSDEIERPIPAGSSMDARFNSLISDSVDRQGALFRDPLLVTDPMAHIEGAAQLDAVMFELGATFSISQVLTSAMPPRELFDELIDHFFVHNNWLRQPLSRKRMMKTYERFWQNGGILHVNNINAYSTFMLAAAIGAITYRGRLKVSDDPRIIRLTTKRMFFAARQGLLISTMLGREDIQQVVAFHLAGRYLFLDRRVSEAWSCVANGVRSALSIGLHRDGSILGLPSEEIAARRRIWSIVYFGDRILCMNLGRPTAIDDNVVDTELVDDSDPTGEFDEYMKVLPGAKIPPGEKPRFLTFTRVRSRLAVVMGKVVRIYQNVQTPAHYSDVVAIDHELDALHKTFAGHLRSEFDAAGEVRNVNTDWDSVYEFVPVHRYLQQAELLFIRMSLHRSYLLRPSYRGSAGKGGAHQHHHHPHHRYNFSRRSCIEAAYQTLKLRADLTRTIYSRLREGENPPSWVGHLGTFNTTSAIVILGIYLLMEPDAENADMLLRPLRAFYELQLLKRKRMGGTYDETKEREFTILRLFVERIDEARAAKANRNRGLGGKRGNEGDSVEDHRPKKNSRLGPQSSLLPSDGEQAHFVESPTQRQSKEEDTATVLLDLNQGADARRNKALEQRKAKDQGKDEGLPWPYLPMRTPHHNNSNESPYGLASSNSSATNNHTPPMTTNGMNTSSSGSTDDANGASVLQMFESWFRYNAFENIDVDALGTGAQRLSNASSLPTAANESNPTSISPFVFDTNSDGPNTAAQGSWNGGASNTGPLPPPPLMNSAQSSSVPWSTVPMPSYSNNSNNDQSNQVQQPSASSKSKQDQSIMGSTNFTNPATSTSMSGTDISAQLAGIGIPPGMKNSFFDGSSLVDPNSDPAQNSINAASYDPAFWQSLMDKISG</sequence>
<dbReference type="Gene3D" id="4.10.240.10">
    <property type="entry name" value="Zn(2)-C6 fungal-type DNA-binding domain"/>
    <property type="match status" value="1"/>
</dbReference>
<gene>
    <name evidence="6" type="ORF">FA14DRAFT_188195</name>
</gene>
<accession>A0A316VKM0</accession>
<dbReference type="PANTHER" id="PTHR31001:SF87">
    <property type="entry name" value="COL-21"/>
    <property type="match status" value="1"/>
</dbReference>
<feature type="compositionally biased region" description="Polar residues" evidence="4">
    <location>
        <begin position="36"/>
        <end position="45"/>
    </location>
</feature>
<feature type="compositionally biased region" description="Polar residues" evidence="4">
    <location>
        <begin position="946"/>
        <end position="955"/>
    </location>
</feature>